<comment type="function">
    <text evidence="1 6">Catalyzes the insertion of molybdate into adenylated molybdopterin with the concomitant release of AMP.</text>
</comment>
<comment type="similarity">
    <text evidence="3 6">Belongs to the MoeA family.</text>
</comment>
<dbReference type="Gene3D" id="2.170.190.11">
    <property type="entry name" value="Molybdopterin biosynthesis moea protein, domain 3"/>
    <property type="match status" value="1"/>
</dbReference>
<dbReference type="InterPro" id="IPR036425">
    <property type="entry name" value="MoaB/Mog-like_dom_sf"/>
</dbReference>
<name>A0ABQ1J7M5_9SPHN</name>
<dbReference type="Proteomes" id="UP000614261">
    <property type="component" value="Unassembled WGS sequence"/>
</dbReference>
<keyword evidence="9" id="KW-1185">Reference proteome</keyword>
<dbReference type="PANTHER" id="PTHR10192:SF5">
    <property type="entry name" value="GEPHYRIN"/>
    <property type="match status" value="1"/>
</dbReference>
<dbReference type="InterPro" id="IPR038987">
    <property type="entry name" value="MoeA-like"/>
</dbReference>
<dbReference type="Pfam" id="PF00994">
    <property type="entry name" value="MoCF_biosynth"/>
    <property type="match status" value="1"/>
</dbReference>
<dbReference type="InterPro" id="IPR005111">
    <property type="entry name" value="MoeA_C_domain_IV"/>
</dbReference>
<feature type="domain" description="MoaB/Mog" evidence="7">
    <location>
        <begin position="180"/>
        <end position="318"/>
    </location>
</feature>
<organism evidence="8 9">
    <name type="scientific">Blastomonas aquatica</name>
    <dbReference type="NCBI Taxonomy" id="1510276"/>
    <lineage>
        <taxon>Bacteria</taxon>
        <taxon>Pseudomonadati</taxon>
        <taxon>Pseudomonadota</taxon>
        <taxon>Alphaproteobacteria</taxon>
        <taxon>Sphingomonadales</taxon>
        <taxon>Sphingomonadaceae</taxon>
        <taxon>Blastomonas</taxon>
    </lineage>
</organism>
<dbReference type="InterPro" id="IPR001453">
    <property type="entry name" value="MoaB/Mog_dom"/>
</dbReference>
<dbReference type="EMBL" id="BMGD01000002">
    <property type="protein sequence ID" value="GGB60713.1"/>
    <property type="molecule type" value="Genomic_DNA"/>
</dbReference>
<evidence type="ECO:0000313" key="9">
    <source>
        <dbReference type="Proteomes" id="UP000614261"/>
    </source>
</evidence>
<keyword evidence="6" id="KW-0479">Metal-binding</keyword>
<evidence type="ECO:0000256" key="3">
    <source>
        <dbReference type="ARBA" id="ARBA00010763"/>
    </source>
</evidence>
<dbReference type="Gene3D" id="3.40.980.10">
    <property type="entry name" value="MoaB/Mog-like domain"/>
    <property type="match status" value="1"/>
</dbReference>
<dbReference type="Gene3D" id="3.90.105.10">
    <property type="entry name" value="Molybdopterin biosynthesis moea protein, domain 2"/>
    <property type="match status" value="1"/>
</dbReference>
<evidence type="ECO:0000256" key="2">
    <source>
        <dbReference type="ARBA" id="ARBA00005046"/>
    </source>
</evidence>
<proteinExistence type="inferred from homology"/>
<evidence type="ECO:0000256" key="4">
    <source>
        <dbReference type="ARBA" id="ARBA00023150"/>
    </source>
</evidence>
<dbReference type="InterPro" id="IPR036688">
    <property type="entry name" value="MoeA_C_domain_IV_sf"/>
</dbReference>
<dbReference type="Pfam" id="PF03454">
    <property type="entry name" value="MoeA_C"/>
    <property type="match status" value="1"/>
</dbReference>
<dbReference type="RefSeq" id="WP_188513700.1">
    <property type="nucleotide sequence ID" value="NZ_BMGD01000002.1"/>
</dbReference>
<dbReference type="SUPFAM" id="SSF63867">
    <property type="entry name" value="MoeA C-terminal domain-like"/>
    <property type="match status" value="1"/>
</dbReference>
<dbReference type="Pfam" id="PF03453">
    <property type="entry name" value="MoeA_N"/>
    <property type="match status" value="1"/>
</dbReference>
<dbReference type="CDD" id="cd00887">
    <property type="entry name" value="MoeA"/>
    <property type="match status" value="1"/>
</dbReference>
<keyword evidence="6" id="KW-0460">Magnesium</keyword>
<evidence type="ECO:0000256" key="6">
    <source>
        <dbReference type="RuleBase" id="RU365090"/>
    </source>
</evidence>
<dbReference type="PANTHER" id="PTHR10192">
    <property type="entry name" value="MOLYBDOPTERIN BIOSYNTHESIS PROTEIN"/>
    <property type="match status" value="1"/>
</dbReference>
<dbReference type="InterPro" id="IPR036135">
    <property type="entry name" value="MoeA_linker/N_sf"/>
</dbReference>
<evidence type="ECO:0000256" key="1">
    <source>
        <dbReference type="ARBA" id="ARBA00002901"/>
    </source>
</evidence>
<evidence type="ECO:0000313" key="8">
    <source>
        <dbReference type="EMBL" id="GGB60713.1"/>
    </source>
</evidence>
<evidence type="ECO:0000259" key="7">
    <source>
        <dbReference type="SMART" id="SM00852"/>
    </source>
</evidence>
<dbReference type="InterPro" id="IPR005110">
    <property type="entry name" value="MoeA_linker/N"/>
</dbReference>
<keyword evidence="6" id="KW-0500">Molybdenum</keyword>
<dbReference type="Gene3D" id="2.40.340.10">
    <property type="entry name" value="MoeA, C-terminal, domain IV"/>
    <property type="match status" value="1"/>
</dbReference>
<dbReference type="SUPFAM" id="SSF63882">
    <property type="entry name" value="MoeA N-terminal region -like"/>
    <property type="match status" value="1"/>
</dbReference>
<keyword evidence="4 6" id="KW-0501">Molybdenum cofactor biosynthesis</keyword>
<accession>A0ABQ1J7M5</accession>
<comment type="cofactor">
    <cofactor evidence="6">
        <name>Mg(2+)</name>
        <dbReference type="ChEBI" id="CHEBI:18420"/>
    </cofactor>
</comment>
<reference evidence="9" key="1">
    <citation type="journal article" date="2019" name="Int. J. Syst. Evol. Microbiol.">
        <title>The Global Catalogue of Microorganisms (GCM) 10K type strain sequencing project: providing services to taxonomists for standard genome sequencing and annotation.</title>
        <authorList>
            <consortium name="The Broad Institute Genomics Platform"/>
            <consortium name="The Broad Institute Genome Sequencing Center for Infectious Disease"/>
            <person name="Wu L."/>
            <person name="Ma J."/>
        </authorList>
    </citation>
    <scope>NUCLEOTIDE SEQUENCE [LARGE SCALE GENOMIC DNA]</scope>
    <source>
        <strain evidence="9">CGMCC 1.12851</strain>
    </source>
</reference>
<comment type="caution">
    <text evidence="8">The sequence shown here is derived from an EMBL/GenBank/DDBJ whole genome shotgun (WGS) entry which is preliminary data.</text>
</comment>
<protein>
    <recommendedName>
        <fullName evidence="6">Molybdopterin molybdenumtransferase</fullName>
        <ecNumber evidence="6">2.10.1.1</ecNumber>
    </recommendedName>
</protein>
<dbReference type="PROSITE" id="PS01079">
    <property type="entry name" value="MOCF_BIOSYNTHESIS_2"/>
    <property type="match status" value="1"/>
</dbReference>
<keyword evidence="6" id="KW-0808">Transferase</keyword>
<comment type="pathway">
    <text evidence="2 6">Cofactor biosynthesis; molybdopterin biosynthesis.</text>
</comment>
<dbReference type="SUPFAM" id="SSF53218">
    <property type="entry name" value="Molybdenum cofactor biosynthesis proteins"/>
    <property type="match status" value="1"/>
</dbReference>
<evidence type="ECO:0000256" key="5">
    <source>
        <dbReference type="ARBA" id="ARBA00047317"/>
    </source>
</evidence>
<dbReference type="InterPro" id="IPR008284">
    <property type="entry name" value="MoCF_biosynth_CS"/>
</dbReference>
<gene>
    <name evidence="8" type="primary">moeA</name>
    <name evidence="8" type="ORF">GCM10010833_14520</name>
</gene>
<dbReference type="EC" id="2.10.1.1" evidence="6"/>
<comment type="catalytic activity">
    <reaction evidence="5">
        <text>adenylyl-molybdopterin + molybdate = Mo-molybdopterin + AMP + H(+)</text>
        <dbReference type="Rhea" id="RHEA:35047"/>
        <dbReference type="ChEBI" id="CHEBI:15378"/>
        <dbReference type="ChEBI" id="CHEBI:36264"/>
        <dbReference type="ChEBI" id="CHEBI:62727"/>
        <dbReference type="ChEBI" id="CHEBI:71302"/>
        <dbReference type="ChEBI" id="CHEBI:456215"/>
        <dbReference type="EC" id="2.10.1.1"/>
    </reaction>
</comment>
<sequence>MNGSGGLIPLDEAQARLFALARPKPPVEIALVQACGHVLAQPLLATRNQPAADLSAMDGYAVSADDMPGPWTLIGESAAGRPFRRAVKRGDAVRISTGAIVPAGADTIVVQEDIRVDGTTVVLTGDGPATPGAHIRRAGHDFADGALLAPAGTCVDARVIALAAMAGHGTLSVHAPVRVVILSTGDELVAPGTPLPSPAHIPASNGVMLSAMLHRLPVDMNMPALLADRLDGIAAALADHRDADIIVTTGGASVGDHDLIQPALLESGGSVDFWRIAMRPGKPVMVGRLGNAIVLGLPGNPVSAYVTALLLLLPLVRTFAGYQEVLPHIRQAAASVPFSANGARQDFMRARLTDSGLVPVSSQDSGALSSLLAADALVIRAAHQPETLAGEPLDYIALG</sequence>
<dbReference type="SMART" id="SM00852">
    <property type="entry name" value="MoCF_biosynth"/>
    <property type="match status" value="1"/>
</dbReference>